<dbReference type="AlphaFoldDB" id="A0A6C0J0P0"/>
<feature type="region of interest" description="Disordered" evidence="1">
    <location>
        <begin position="67"/>
        <end position="86"/>
    </location>
</feature>
<reference evidence="2" key="1">
    <citation type="journal article" date="2020" name="Nature">
        <title>Giant virus diversity and host interactions through global metagenomics.</title>
        <authorList>
            <person name="Schulz F."/>
            <person name="Roux S."/>
            <person name="Paez-Espino D."/>
            <person name="Jungbluth S."/>
            <person name="Walsh D.A."/>
            <person name="Denef V.J."/>
            <person name="McMahon K.D."/>
            <person name="Konstantinidis K.T."/>
            <person name="Eloe-Fadrosh E.A."/>
            <person name="Kyrpides N.C."/>
            <person name="Woyke T."/>
        </authorList>
    </citation>
    <scope>NUCLEOTIDE SEQUENCE</scope>
    <source>
        <strain evidence="2">GVMAG-M-3300025699-48</strain>
    </source>
</reference>
<feature type="region of interest" description="Disordered" evidence="1">
    <location>
        <begin position="128"/>
        <end position="156"/>
    </location>
</feature>
<sequence>METIDLNLDNLDPVSIDLNNNSSSSAPSVNFGSGIELLMNDKKRSSSSDNIKLDLGDLDTLEREMNDLSSTATASAKEQSSGESKTLSNMASNLFGMGGFTEPAIEINNHDNNINDANLGQATRDSAGNTNTWDGYSKMNDIPTASSGSKLNDREKRRKKRMMLKKMEEWYSKGQLHNSSNFSMDSPYDEIEDEYETVMEDKRRKDAIKLQGWWFMTFINSIEYGNAAFNPFDLNLDGWGEQVSEDIDSYEEIFSELHDKYKGGKMAPELSLLLRVGFSAAVLNFSNKALSSAAPAFNDVIKQSPELMKMFTNATVSSMSQQSPSFEFASNLMQDHNNKPRGPPPPSPVKTQEQAPPQRPGMTFTDTPSNRPDINASRGTMFREQGVDVNNHFQSVNEPSKKMETPRQRPEMKGPQNSDIDNILSGLKTRSIDIQQQPPGPTNQGDDSMISISSLNEMQNGNLPKRSRRKNKSDKNTISLDI</sequence>
<dbReference type="InterPro" id="IPR043910">
    <property type="entry name" value="DUF5767"/>
</dbReference>
<organism evidence="2">
    <name type="scientific">viral metagenome</name>
    <dbReference type="NCBI Taxonomy" id="1070528"/>
    <lineage>
        <taxon>unclassified sequences</taxon>
        <taxon>metagenomes</taxon>
        <taxon>organismal metagenomes</taxon>
    </lineage>
</organism>
<name>A0A6C0J0P0_9ZZZZ</name>
<proteinExistence type="predicted"/>
<feature type="compositionally biased region" description="Basic and acidic residues" evidence="1">
    <location>
        <begin position="399"/>
        <end position="412"/>
    </location>
</feature>
<feature type="region of interest" description="Disordered" evidence="1">
    <location>
        <begin position="333"/>
        <end position="377"/>
    </location>
</feature>
<evidence type="ECO:0000313" key="2">
    <source>
        <dbReference type="EMBL" id="QHT99211.1"/>
    </source>
</evidence>
<protein>
    <submittedName>
        <fullName evidence="2">Uncharacterized protein</fullName>
    </submittedName>
</protein>
<dbReference type="Pfam" id="PF19071">
    <property type="entry name" value="DUF5767"/>
    <property type="match status" value="1"/>
</dbReference>
<evidence type="ECO:0000256" key="1">
    <source>
        <dbReference type="SAM" id="MobiDB-lite"/>
    </source>
</evidence>
<feature type="region of interest" description="Disordered" evidence="1">
    <location>
        <begin position="390"/>
        <end position="482"/>
    </location>
</feature>
<feature type="compositionally biased region" description="Polar residues" evidence="1">
    <location>
        <begin position="432"/>
        <end position="462"/>
    </location>
</feature>
<accession>A0A6C0J0P0</accession>
<dbReference type="EMBL" id="MN740306">
    <property type="protein sequence ID" value="QHT99211.1"/>
    <property type="molecule type" value="Genomic_DNA"/>
</dbReference>